<dbReference type="AlphaFoldDB" id="A0A829WA53"/>
<accession>A0A829WA53</accession>
<dbReference type="RefSeq" id="WP_166437335.1">
    <property type="nucleotide sequence ID" value="NZ_BJLB01000001.1"/>
</dbReference>
<protein>
    <submittedName>
        <fullName evidence="2">Uncharacterized protein</fullName>
    </submittedName>
</protein>
<evidence type="ECO:0000313" key="1">
    <source>
        <dbReference type="EMBL" id="GEA38802.1"/>
    </source>
</evidence>
<sequence length="56" mass="6412">MNGHSFVKSEERKQQERAVLRSYGVNGRGTPEQREAAEIIAARTSEVYKEGKRYGR</sequence>
<reference evidence="2 3" key="1">
    <citation type="submission" date="2019-06" db="EMBL/GenBank/DDBJ databases">
        <title>Draft genome sequence of [Clostridium] clostridioforme NBRC 113352.</title>
        <authorList>
            <person name="Miura T."/>
            <person name="Furukawa M."/>
            <person name="Shimamura M."/>
            <person name="Ohyama Y."/>
            <person name="Yamazoe A."/>
            <person name="Kawasaki H."/>
        </authorList>
    </citation>
    <scope>NUCLEOTIDE SEQUENCE [LARGE SCALE GENOMIC DNA]</scope>
    <source>
        <strain evidence="2 3">NBRC 113352</strain>
    </source>
</reference>
<organism evidence="2 3">
    <name type="scientific">Enterocloster clostridioformis</name>
    <dbReference type="NCBI Taxonomy" id="1531"/>
    <lineage>
        <taxon>Bacteria</taxon>
        <taxon>Bacillati</taxon>
        <taxon>Bacillota</taxon>
        <taxon>Clostridia</taxon>
        <taxon>Lachnospirales</taxon>
        <taxon>Lachnospiraceae</taxon>
        <taxon>Enterocloster</taxon>
    </lineage>
</organism>
<evidence type="ECO:0000313" key="2">
    <source>
        <dbReference type="EMBL" id="GEA39147.1"/>
    </source>
</evidence>
<proteinExistence type="predicted"/>
<gene>
    <name evidence="1" type="ORF">Ccl03g_45150</name>
    <name evidence="2" type="ORF">Ccl03g_48600</name>
</gene>
<name>A0A829WA53_9FIRM</name>
<dbReference type="GeneID" id="97208057"/>
<comment type="caution">
    <text evidence="2">The sequence shown here is derived from an EMBL/GenBank/DDBJ whole genome shotgun (WGS) entry which is preliminary data.</text>
</comment>
<dbReference type="Proteomes" id="UP000315200">
    <property type="component" value="Unassembled WGS sequence"/>
</dbReference>
<dbReference type="EMBL" id="BJLB01000001">
    <property type="protein sequence ID" value="GEA39147.1"/>
    <property type="molecule type" value="Genomic_DNA"/>
</dbReference>
<evidence type="ECO:0000313" key="3">
    <source>
        <dbReference type="Proteomes" id="UP000315200"/>
    </source>
</evidence>
<dbReference type="EMBL" id="BJLB01000001">
    <property type="protein sequence ID" value="GEA38802.1"/>
    <property type="molecule type" value="Genomic_DNA"/>
</dbReference>